<comment type="similarity">
    <text evidence="1 5">Belongs to the peptidase S8 family.</text>
</comment>
<dbReference type="OrthoDB" id="19448at2759"/>
<feature type="active site" description="Charge relay system" evidence="5">
    <location>
        <position position="253"/>
    </location>
</feature>
<feature type="domain" description="Peptidase S8/S53" evidence="7">
    <location>
        <begin position="244"/>
        <end position="513"/>
    </location>
</feature>
<evidence type="ECO:0000256" key="2">
    <source>
        <dbReference type="ARBA" id="ARBA00022670"/>
    </source>
</evidence>
<dbReference type="GO" id="GO:0004252">
    <property type="term" value="F:serine-type endopeptidase activity"/>
    <property type="evidence" value="ECO:0007669"/>
    <property type="project" value="UniProtKB-UniRule"/>
</dbReference>
<sequence>MKNYFFLLLVVIFNYFIINVLAENEYYLVSIKGKAIEYDKASKNDKKEINELVNDRMNDIYDVIIDNQDAYGKNDEKIEEINEISKLRKRGEKIKFKFINHNRKEKELDNDITDNTDDNNDKSLKSRSIEEDLIPFDSKLVIHVCPVADYYVVIAYIPESLVEEIKSLPNVISCRKSGKLKKAMKEYNEKEILNETKWKDVTIQENELDYYFRNIHLSMMSQGKISLNSSLTYDNNYYYPSTAGKGIDIYVIDNGLDTSLSEENFDTYAGTPDERIIKCDGIFFDGHIHTVPNEKRCIIEYEGVSITKGAFNHGTSVAISAIGTLNGVAKKANLHTLGIDYYTYDVLSAFDYIKQHAVPHKSIVNISSTIYEDETSFSLKEIQDKINELNDYGIIIIASAGNENENHCKGHTEVDNIYNALDGVIIIGALNNKNYGFDNLERIYEKANYSNYGECVDLFAPGTIRITNKNNEIISNVSGTSFAAPFVSGLAATIMAENSDIKYNFESLKNKLIELSIKDVIKGLYDKTPNRLANNGKRITYGELRCDEPSGKNKCGEKCCSSYGICVDSEEYESSLLCFVENGCQSEFGYCDKYEIIEYPINTSDPLNTDYPVSTDDPENTFDPEDTFNPEETFNPEDTFNPDDIIRICDKDHQCEEDECCSMYGNCVNNYDELCLIENGCQSEFGNCSTKKCGEQNGNRKCQEDECCSKDGVCINIFSYSDECFIENGCIEEYSDQCLSTNPSIIKDYDEEYKEIAYSYIFNKIAQCNIMNFVDDPELVKSENIRILFKNENRNNICKAYRNNNCIEIINNSVEYSKYIPDNEMGLSIKESLSLLKKYNIFCAMRNPSSKNDYCIPTYDRMVTVVGTLSEIIIDDLCPYDECRETYLNILNDDYERMKSNVKYNNNIDNRTLRTFKIYEESIKLLSENKCDELAEIDFYLDDFYLDEEINKNKNKKIKKFVKRNSKCFNNNNKK</sequence>
<gene>
    <name evidence="8" type="ORF">BCR32DRAFT_327314</name>
</gene>
<dbReference type="EMBL" id="MCFG01000119">
    <property type="protein sequence ID" value="ORX81449.1"/>
    <property type="molecule type" value="Genomic_DNA"/>
</dbReference>
<keyword evidence="2 5" id="KW-0645">Protease</keyword>
<dbReference type="GO" id="GO:0006508">
    <property type="term" value="P:proteolysis"/>
    <property type="evidence" value="ECO:0007669"/>
    <property type="project" value="UniProtKB-KW"/>
</dbReference>
<keyword evidence="3 5" id="KW-0378">Hydrolase</keyword>
<dbReference type="PROSITE" id="PS00138">
    <property type="entry name" value="SUBTILASE_SER"/>
    <property type="match status" value="1"/>
</dbReference>
<evidence type="ECO:0000313" key="9">
    <source>
        <dbReference type="Proteomes" id="UP000193944"/>
    </source>
</evidence>
<dbReference type="STRING" id="1754192.A0A1Y1X6N5"/>
<dbReference type="Proteomes" id="UP000193944">
    <property type="component" value="Unassembled WGS sequence"/>
</dbReference>
<keyword evidence="6" id="KW-0732">Signal</keyword>
<reference evidence="8 9" key="1">
    <citation type="submission" date="2016-08" db="EMBL/GenBank/DDBJ databases">
        <title>A Parts List for Fungal Cellulosomes Revealed by Comparative Genomics.</title>
        <authorList>
            <consortium name="DOE Joint Genome Institute"/>
            <person name="Haitjema C.H."/>
            <person name="Gilmore S.P."/>
            <person name="Henske J.K."/>
            <person name="Solomon K.V."/>
            <person name="De Groot R."/>
            <person name="Kuo A."/>
            <person name="Mondo S.J."/>
            <person name="Salamov A.A."/>
            <person name="Labutti K."/>
            <person name="Zhao Z."/>
            <person name="Chiniquy J."/>
            <person name="Barry K."/>
            <person name="Brewer H.M."/>
            <person name="Purvine S.O."/>
            <person name="Wright A.T."/>
            <person name="Boxma B."/>
            <person name="Van Alen T."/>
            <person name="Hackstein J.H."/>
            <person name="Baker S.E."/>
            <person name="Grigoriev I.V."/>
            <person name="O'Malley M.A."/>
        </authorList>
    </citation>
    <scope>NUCLEOTIDE SEQUENCE [LARGE SCALE GENOMIC DNA]</scope>
    <source>
        <strain evidence="8 9">S4</strain>
    </source>
</reference>
<name>A0A1Y1X6N5_9FUNG</name>
<comment type="caution">
    <text evidence="8">The sequence shown here is derived from an EMBL/GenBank/DDBJ whole genome shotgun (WGS) entry which is preliminary data.</text>
</comment>
<dbReference type="GO" id="GO:0005615">
    <property type="term" value="C:extracellular space"/>
    <property type="evidence" value="ECO:0007669"/>
    <property type="project" value="TreeGrafter"/>
</dbReference>
<organism evidence="8 9">
    <name type="scientific">Anaeromyces robustus</name>
    <dbReference type="NCBI Taxonomy" id="1754192"/>
    <lineage>
        <taxon>Eukaryota</taxon>
        <taxon>Fungi</taxon>
        <taxon>Fungi incertae sedis</taxon>
        <taxon>Chytridiomycota</taxon>
        <taxon>Chytridiomycota incertae sedis</taxon>
        <taxon>Neocallimastigomycetes</taxon>
        <taxon>Neocallimastigales</taxon>
        <taxon>Neocallimastigaceae</taxon>
        <taxon>Anaeromyces</taxon>
    </lineage>
</organism>
<evidence type="ECO:0000256" key="3">
    <source>
        <dbReference type="ARBA" id="ARBA00022801"/>
    </source>
</evidence>
<dbReference type="PANTHER" id="PTHR43806">
    <property type="entry name" value="PEPTIDASE S8"/>
    <property type="match status" value="1"/>
</dbReference>
<dbReference type="InterPro" id="IPR000209">
    <property type="entry name" value="Peptidase_S8/S53_dom"/>
</dbReference>
<evidence type="ECO:0000256" key="6">
    <source>
        <dbReference type="SAM" id="SignalP"/>
    </source>
</evidence>
<evidence type="ECO:0000256" key="4">
    <source>
        <dbReference type="ARBA" id="ARBA00022825"/>
    </source>
</evidence>
<reference evidence="8 9" key="2">
    <citation type="submission" date="2016-08" db="EMBL/GenBank/DDBJ databases">
        <title>Pervasive Adenine N6-methylation of Active Genes in Fungi.</title>
        <authorList>
            <consortium name="DOE Joint Genome Institute"/>
            <person name="Mondo S.J."/>
            <person name="Dannebaum R.O."/>
            <person name="Kuo R.C."/>
            <person name="Labutti K."/>
            <person name="Haridas S."/>
            <person name="Kuo A."/>
            <person name="Salamov A."/>
            <person name="Ahrendt S.R."/>
            <person name="Lipzen A."/>
            <person name="Sullivan W."/>
            <person name="Andreopoulos W.B."/>
            <person name="Clum A."/>
            <person name="Lindquist E."/>
            <person name="Daum C."/>
            <person name="Ramamoorthy G.K."/>
            <person name="Gryganskyi A."/>
            <person name="Culley D."/>
            <person name="Magnuson J.K."/>
            <person name="James T.Y."/>
            <person name="O'Malley M.A."/>
            <person name="Stajich J.E."/>
            <person name="Spatafora J.W."/>
            <person name="Visel A."/>
            <person name="Grigoriev I.V."/>
        </authorList>
    </citation>
    <scope>NUCLEOTIDE SEQUENCE [LARGE SCALE GENOMIC DNA]</scope>
    <source>
        <strain evidence="8 9">S4</strain>
    </source>
</reference>
<feature type="chain" id="PRO_5012666092" evidence="6">
    <location>
        <begin position="23"/>
        <end position="975"/>
    </location>
</feature>
<dbReference type="PROSITE" id="PS51892">
    <property type="entry name" value="SUBTILASE"/>
    <property type="match status" value="1"/>
</dbReference>
<dbReference type="CDD" id="cd00035">
    <property type="entry name" value="ChtBD1"/>
    <property type="match status" value="1"/>
</dbReference>
<dbReference type="InterPro" id="IPR050131">
    <property type="entry name" value="Peptidase_S8_subtilisin-like"/>
</dbReference>
<proteinExistence type="inferred from homology"/>
<dbReference type="Pfam" id="PF00082">
    <property type="entry name" value="Peptidase_S8"/>
    <property type="match status" value="1"/>
</dbReference>
<feature type="signal peptide" evidence="6">
    <location>
        <begin position="1"/>
        <end position="22"/>
    </location>
</feature>
<dbReference type="AlphaFoldDB" id="A0A1Y1X6N5"/>
<keyword evidence="9" id="KW-1185">Reference proteome</keyword>
<dbReference type="InterPro" id="IPR023828">
    <property type="entry name" value="Peptidase_S8_Ser-AS"/>
</dbReference>
<keyword evidence="4 5" id="KW-0720">Serine protease</keyword>
<dbReference type="Gene3D" id="3.40.50.200">
    <property type="entry name" value="Peptidase S8/S53 domain"/>
    <property type="match status" value="1"/>
</dbReference>
<dbReference type="SUPFAM" id="SSF52743">
    <property type="entry name" value="Subtilisin-like"/>
    <property type="match status" value="1"/>
</dbReference>
<feature type="active site" description="Charge relay system" evidence="5">
    <location>
        <position position="313"/>
    </location>
</feature>
<evidence type="ECO:0000259" key="7">
    <source>
        <dbReference type="Pfam" id="PF00082"/>
    </source>
</evidence>
<dbReference type="InterPro" id="IPR036852">
    <property type="entry name" value="Peptidase_S8/S53_dom_sf"/>
</dbReference>
<dbReference type="PANTHER" id="PTHR43806:SF11">
    <property type="entry name" value="CEREVISIN-RELATED"/>
    <property type="match status" value="1"/>
</dbReference>
<evidence type="ECO:0000256" key="1">
    <source>
        <dbReference type="ARBA" id="ARBA00011073"/>
    </source>
</evidence>
<evidence type="ECO:0000313" key="8">
    <source>
        <dbReference type="EMBL" id="ORX81449.1"/>
    </source>
</evidence>
<accession>A0A1Y1X6N5</accession>
<dbReference type="PRINTS" id="PR00723">
    <property type="entry name" value="SUBTILISIN"/>
</dbReference>
<dbReference type="InterPro" id="IPR015500">
    <property type="entry name" value="Peptidase_S8_subtilisin-rel"/>
</dbReference>
<protein>
    <submittedName>
        <fullName evidence="8">Subtilisin-like protein</fullName>
    </submittedName>
</protein>
<feature type="active site" description="Charge relay system" evidence="5">
    <location>
        <position position="481"/>
    </location>
</feature>
<evidence type="ECO:0000256" key="5">
    <source>
        <dbReference type="PROSITE-ProRule" id="PRU01240"/>
    </source>
</evidence>